<evidence type="ECO:0000256" key="5">
    <source>
        <dbReference type="ARBA" id="ARBA00025751"/>
    </source>
</evidence>
<dbReference type="InterPro" id="IPR037685">
    <property type="entry name" value="RBP11"/>
</dbReference>
<dbReference type="GO" id="GO:0006366">
    <property type="term" value="P:transcription by RNA polymerase II"/>
    <property type="evidence" value="ECO:0007669"/>
    <property type="project" value="InterPro"/>
</dbReference>
<dbReference type="PANTHER" id="PTHR13946">
    <property type="entry name" value="DNA-DIRECTED RNA POLYMERASE I,II,III"/>
    <property type="match status" value="1"/>
</dbReference>
<dbReference type="InterPro" id="IPR022905">
    <property type="entry name" value="Rpo11-like"/>
</dbReference>
<keyword evidence="2" id="KW-0240">DNA-directed RNA polymerase</keyword>
<dbReference type="CDD" id="cd06926">
    <property type="entry name" value="RNAP_II_RPB11"/>
    <property type="match status" value="1"/>
</dbReference>
<comment type="caution">
    <text evidence="9">The sequence shown here is derived from an EMBL/GenBank/DDBJ whole genome shotgun (WGS) entry which is preliminary data.</text>
</comment>
<dbReference type="GO" id="GO:0003899">
    <property type="term" value="F:DNA-directed RNA polymerase activity"/>
    <property type="evidence" value="ECO:0007669"/>
    <property type="project" value="InterPro"/>
</dbReference>
<dbReference type="SUPFAM" id="SSF56112">
    <property type="entry name" value="Protein kinase-like (PK-like)"/>
    <property type="match status" value="1"/>
</dbReference>
<dbReference type="PROSITE" id="PS01154">
    <property type="entry name" value="RNA_POL_L_13KD"/>
    <property type="match status" value="1"/>
</dbReference>
<feature type="domain" description="DNA-directed RNA polymerase RBP11-like dimerisation" evidence="8">
    <location>
        <begin position="391"/>
        <end position="463"/>
    </location>
</feature>
<proteinExistence type="inferred from homology"/>
<feature type="domain" description="Aminoglycoside phosphotransferase" evidence="7">
    <location>
        <begin position="102"/>
        <end position="269"/>
    </location>
</feature>
<dbReference type="Pfam" id="PF13656">
    <property type="entry name" value="RNA_pol_L_2"/>
    <property type="match status" value="1"/>
</dbReference>
<feature type="region of interest" description="Disordered" evidence="6">
    <location>
        <begin position="478"/>
        <end position="558"/>
    </location>
</feature>
<organism evidence="9 10">
    <name type="scientific">Polarella glacialis</name>
    <name type="common">Dinoflagellate</name>
    <dbReference type="NCBI Taxonomy" id="89957"/>
    <lineage>
        <taxon>Eukaryota</taxon>
        <taxon>Sar</taxon>
        <taxon>Alveolata</taxon>
        <taxon>Dinophyceae</taxon>
        <taxon>Suessiales</taxon>
        <taxon>Suessiaceae</taxon>
        <taxon>Polarella</taxon>
    </lineage>
</organism>
<dbReference type="GO" id="GO:0005665">
    <property type="term" value="C:RNA polymerase II, core complex"/>
    <property type="evidence" value="ECO:0007669"/>
    <property type="project" value="InterPro"/>
</dbReference>
<dbReference type="Gene3D" id="3.30.1360.10">
    <property type="entry name" value="RNA polymerase, RBP11-like subunit"/>
    <property type="match status" value="1"/>
</dbReference>
<dbReference type="OrthoDB" id="341421at2759"/>
<accession>A0A813DI94</accession>
<evidence type="ECO:0008006" key="11">
    <source>
        <dbReference type="Google" id="ProtNLM"/>
    </source>
</evidence>
<dbReference type="InterPro" id="IPR036603">
    <property type="entry name" value="RBP11-like"/>
</dbReference>
<dbReference type="InterPro" id="IPR011009">
    <property type="entry name" value="Kinase-like_dom_sf"/>
</dbReference>
<evidence type="ECO:0000256" key="1">
    <source>
        <dbReference type="ARBA" id="ARBA00004123"/>
    </source>
</evidence>
<keyword evidence="4" id="KW-0539">Nucleus</keyword>
<keyword evidence="3" id="KW-0804">Transcription</keyword>
<evidence type="ECO:0000313" key="10">
    <source>
        <dbReference type="Proteomes" id="UP000654075"/>
    </source>
</evidence>
<evidence type="ECO:0000313" key="9">
    <source>
        <dbReference type="EMBL" id="CAE8588368.1"/>
    </source>
</evidence>
<evidence type="ECO:0000259" key="7">
    <source>
        <dbReference type="Pfam" id="PF01636"/>
    </source>
</evidence>
<dbReference type="Gene3D" id="3.90.1200.10">
    <property type="match status" value="1"/>
</dbReference>
<keyword evidence="10" id="KW-1185">Reference proteome</keyword>
<sequence>MAVAAKPRGLEALRIADALEALPSSEIPDEVEAALLSLGFPTLRAVRKIKVSFHATYLLDFDGPVPSASSSSSERAVLQLIGSELGDKSLFHTARPISASSIARATALAQEAGVSVPNILATGLVEEFGSLEAIPFVIYEFIQTQTVEDEVIAPEGEWRRIYGALRQQLESRSLADVDTEPLPRFEDCFAFVAHLAQLAEEAKATELVEALSKMESKLRQDNIQAVPPTLIHQDLNDGNILCSPDPAGPSGAWRLDALIDWEGAAVGDPRLCFEAGEPWATLRQLATVTKLRWLAAAAKDVGGAKVGALPRCCAEELLEDYQKLAKKLKSSGWLSHIASSDLVWLGGPGGVPQPWQEVGEMFGLDHRAMDERTGQIHRIHIYPDEKVTDAVVFQIWLEDHTLGNLLRMELLRNESVLFAGYKVPHPLDNMIELRVQTLPKSSPEAAVRLAVHNLRAECSSMLDQFDEGCAKLNEKDANAAPTREAPAGGGGGAQESAGMDSDVGYSPSDEGGQRFQEQLEAFERMAVPTEGSFSPSYLPTSPGRDPEGDAPMVRTSEP</sequence>
<dbReference type="Pfam" id="PF01636">
    <property type="entry name" value="APH"/>
    <property type="match status" value="1"/>
</dbReference>
<dbReference type="Proteomes" id="UP000654075">
    <property type="component" value="Unassembled WGS sequence"/>
</dbReference>
<name>A0A813DI94_POLGL</name>
<dbReference type="InterPro" id="IPR002575">
    <property type="entry name" value="Aminoglycoside_PTrfase"/>
</dbReference>
<dbReference type="GO" id="GO:0046983">
    <property type="term" value="F:protein dimerization activity"/>
    <property type="evidence" value="ECO:0007669"/>
    <property type="project" value="InterPro"/>
</dbReference>
<dbReference type="EMBL" id="CAJNNV010003100">
    <property type="protein sequence ID" value="CAE8588368.1"/>
    <property type="molecule type" value="Genomic_DNA"/>
</dbReference>
<evidence type="ECO:0000256" key="6">
    <source>
        <dbReference type="SAM" id="MobiDB-lite"/>
    </source>
</evidence>
<dbReference type="PANTHER" id="PTHR13946:SF16">
    <property type="entry name" value="DNA-DIRECTED RNA POLYMERASE II SUBUNIT RPB11"/>
    <property type="match status" value="1"/>
</dbReference>
<dbReference type="GO" id="GO:0003677">
    <property type="term" value="F:DNA binding"/>
    <property type="evidence" value="ECO:0007669"/>
    <property type="project" value="InterPro"/>
</dbReference>
<evidence type="ECO:0000259" key="8">
    <source>
        <dbReference type="Pfam" id="PF13656"/>
    </source>
</evidence>
<reference evidence="9" key="1">
    <citation type="submission" date="2021-02" db="EMBL/GenBank/DDBJ databases">
        <authorList>
            <person name="Dougan E. K."/>
            <person name="Rhodes N."/>
            <person name="Thang M."/>
            <person name="Chan C."/>
        </authorList>
    </citation>
    <scope>NUCLEOTIDE SEQUENCE</scope>
</reference>
<protein>
    <recommendedName>
        <fullName evidence="11">DNA-directed RNA polymerase RBP11-like dimerisation domain-containing protein</fullName>
    </recommendedName>
</protein>
<dbReference type="HAMAP" id="MF_00261">
    <property type="entry name" value="RNApol_arch_Rpo11"/>
    <property type="match status" value="1"/>
</dbReference>
<evidence type="ECO:0000256" key="3">
    <source>
        <dbReference type="ARBA" id="ARBA00023163"/>
    </source>
</evidence>
<dbReference type="InterPro" id="IPR009025">
    <property type="entry name" value="RBP11-like_dimer"/>
</dbReference>
<comment type="subcellular location">
    <subcellularLocation>
        <location evidence="1">Nucleus</location>
    </subcellularLocation>
</comment>
<dbReference type="AlphaFoldDB" id="A0A813DI94"/>
<dbReference type="SUPFAM" id="SSF55257">
    <property type="entry name" value="RBP11-like subunits of RNA polymerase"/>
    <property type="match status" value="1"/>
</dbReference>
<evidence type="ECO:0000256" key="4">
    <source>
        <dbReference type="ARBA" id="ARBA00023242"/>
    </source>
</evidence>
<gene>
    <name evidence="9" type="ORF">PGLA1383_LOCUS7170</name>
</gene>
<dbReference type="InterPro" id="IPR008193">
    <property type="entry name" value="RNA_pol_Rpb11_13-16kDa_CS"/>
</dbReference>
<evidence type="ECO:0000256" key="2">
    <source>
        <dbReference type="ARBA" id="ARBA00022478"/>
    </source>
</evidence>
<comment type="similarity">
    <text evidence="5">Belongs to the archaeal Rpo11/eukaryotic RPB11/RPC19 RNA polymerase subunit family.</text>
</comment>